<dbReference type="CDD" id="cd00093">
    <property type="entry name" value="HTH_XRE"/>
    <property type="match status" value="1"/>
</dbReference>
<sequence length="130" mass="13937">MLLNLYDPVRGKSRRKDLGLSVPQLAALCGVSSMAVYKYESGELRPSFLTFIKLAHHLRISVASLVEQAGPLCQAKDADGWNVLVKAIYAAEALRHREQGTGRILMTKADARAAAEADRAGICSGAAQGL</sequence>
<feature type="domain" description="HTH cro/C1-type" evidence="1">
    <location>
        <begin position="12"/>
        <end position="65"/>
    </location>
</feature>
<evidence type="ECO:0000313" key="2">
    <source>
        <dbReference type="EMBL" id="PHQ51299.1"/>
    </source>
</evidence>
<dbReference type="InterPro" id="IPR010982">
    <property type="entry name" value="Lambda_DNA-bd_dom_sf"/>
</dbReference>
<dbReference type="GO" id="GO:0003677">
    <property type="term" value="F:DNA binding"/>
    <property type="evidence" value="ECO:0007669"/>
    <property type="project" value="InterPro"/>
</dbReference>
<accession>A0A2G1XJI3</accession>
<dbReference type="OrthoDB" id="4302530at2"/>
<dbReference type="PROSITE" id="PS50943">
    <property type="entry name" value="HTH_CROC1"/>
    <property type="match status" value="1"/>
</dbReference>
<dbReference type="InterPro" id="IPR001387">
    <property type="entry name" value="Cro/C1-type_HTH"/>
</dbReference>
<evidence type="ECO:0000259" key="1">
    <source>
        <dbReference type="PROSITE" id="PS50943"/>
    </source>
</evidence>
<protein>
    <recommendedName>
        <fullName evidence="1">HTH cro/C1-type domain-containing protein</fullName>
    </recommendedName>
</protein>
<dbReference type="Pfam" id="PF01381">
    <property type="entry name" value="HTH_3"/>
    <property type="match status" value="1"/>
</dbReference>
<dbReference type="AlphaFoldDB" id="A0A2G1XJI3"/>
<dbReference type="SUPFAM" id="SSF47413">
    <property type="entry name" value="lambda repressor-like DNA-binding domains"/>
    <property type="match status" value="1"/>
</dbReference>
<organism evidence="2 3">
    <name type="scientific">Streptomyces cinnamoneus</name>
    <name type="common">Streptoverticillium cinnamoneum</name>
    <dbReference type="NCBI Taxonomy" id="53446"/>
    <lineage>
        <taxon>Bacteria</taxon>
        <taxon>Bacillati</taxon>
        <taxon>Actinomycetota</taxon>
        <taxon>Actinomycetes</taxon>
        <taxon>Kitasatosporales</taxon>
        <taxon>Streptomycetaceae</taxon>
        <taxon>Streptomyces</taxon>
        <taxon>Streptomyces cinnamoneus group</taxon>
    </lineage>
</organism>
<dbReference type="SMART" id="SM00530">
    <property type="entry name" value="HTH_XRE"/>
    <property type="match status" value="1"/>
</dbReference>
<proteinExistence type="predicted"/>
<name>A0A2G1XJI3_STRCJ</name>
<keyword evidence="3" id="KW-1185">Reference proteome</keyword>
<dbReference type="Gene3D" id="1.10.260.40">
    <property type="entry name" value="lambda repressor-like DNA-binding domains"/>
    <property type="match status" value="1"/>
</dbReference>
<reference evidence="2 3" key="1">
    <citation type="journal article" date="2017" name="Biochemistry">
        <title>Identification of the Biosynthetic Pathway for the Antibiotic Bicyclomycin.</title>
        <authorList>
            <person name="Patteson J."/>
            <person name="Cai W."/>
            <person name="Johnson R.A."/>
            <person name="Santa Maria K."/>
            <person name="Li B."/>
        </authorList>
    </citation>
    <scope>NUCLEOTIDE SEQUENCE [LARGE SCALE GENOMIC DNA]</scope>
    <source>
        <strain evidence="2 3">ATCC 21532</strain>
    </source>
</reference>
<gene>
    <name evidence="2" type="ORF">BLA24_16290</name>
</gene>
<dbReference type="RefSeq" id="WP_099199667.1">
    <property type="nucleotide sequence ID" value="NZ_NHZO01000147.1"/>
</dbReference>
<comment type="caution">
    <text evidence="2">The sequence shown here is derived from an EMBL/GenBank/DDBJ whole genome shotgun (WGS) entry which is preliminary data.</text>
</comment>
<evidence type="ECO:0000313" key="3">
    <source>
        <dbReference type="Proteomes" id="UP000222531"/>
    </source>
</evidence>
<dbReference type="EMBL" id="NHZO01000147">
    <property type="protein sequence ID" value="PHQ51299.1"/>
    <property type="molecule type" value="Genomic_DNA"/>
</dbReference>
<dbReference type="Proteomes" id="UP000222531">
    <property type="component" value="Unassembled WGS sequence"/>
</dbReference>